<gene>
    <name evidence="2" type="ORF">HDE69_004107</name>
</gene>
<dbReference type="EMBL" id="JACHCF010000010">
    <property type="protein sequence ID" value="MBB5623025.1"/>
    <property type="molecule type" value="Genomic_DNA"/>
</dbReference>
<evidence type="ECO:0000256" key="1">
    <source>
        <dbReference type="SAM" id="Phobius"/>
    </source>
</evidence>
<name>A0A7W8YWV3_9SPHI</name>
<accession>A0A7W8YWV3</accession>
<evidence type="ECO:0000313" key="3">
    <source>
        <dbReference type="Proteomes" id="UP000537718"/>
    </source>
</evidence>
<feature type="transmembrane region" description="Helical" evidence="1">
    <location>
        <begin position="12"/>
        <end position="35"/>
    </location>
</feature>
<dbReference type="AlphaFoldDB" id="A0A7W8YWV3"/>
<keyword evidence="1" id="KW-0472">Membrane</keyword>
<comment type="caution">
    <text evidence="2">The sequence shown here is derived from an EMBL/GenBank/DDBJ whole genome shotgun (WGS) entry which is preliminary data.</text>
</comment>
<evidence type="ECO:0000313" key="2">
    <source>
        <dbReference type="EMBL" id="MBB5623025.1"/>
    </source>
</evidence>
<keyword evidence="1" id="KW-1133">Transmembrane helix</keyword>
<reference evidence="2 3" key="1">
    <citation type="submission" date="2020-08" db="EMBL/GenBank/DDBJ databases">
        <title>Genomic Encyclopedia of Type Strains, Phase IV (KMG-V): Genome sequencing to study the core and pangenomes of soil and plant-associated prokaryotes.</title>
        <authorList>
            <person name="Whitman W."/>
        </authorList>
    </citation>
    <scope>NUCLEOTIDE SEQUENCE [LARGE SCALE GENOMIC DNA]</scope>
    <source>
        <strain evidence="2 3">MP7CTX6</strain>
    </source>
</reference>
<organism evidence="2 3">
    <name type="scientific">Pedobacter cryoconitis</name>
    <dbReference type="NCBI Taxonomy" id="188932"/>
    <lineage>
        <taxon>Bacteria</taxon>
        <taxon>Pseudomonadati</taxon>
        <taxon>Bacteroidota</taxon>
        <taxon>Sphingobacteriia</taxon>
        <taxon>Sphingobacteriales</taxon>
        <taxon>Sphingobacteriaceae</taxon>
        <taxon>Pedobacter</taxon>
    </lineage>
</organism>
<keyword evidence="1" id="KW-0812">Transmembrane</keyword>
<protein>
    <submittedName>
        <fullName evidence="2">Preprotein translocase subunit YajC</fullName>
    </submittedName>
</protein>
<dbReference type="RefSeq" id="WP_183869159.1">
    <property type="nucleotide sequence ID" value="NZ_JACHCF010000010.1"/>
</dbReference>
<sequence>MKIEEPVKQRIIKNVFVSLFIYALPILLMFFTFYFTGQRPWLKKTVKTSQNLKKQ</sequence>
<proteinExistence type="predicted"/>
<dbReference type="Proteomes" id="UP000537718">
    <property type="component" value="Unassembled WGS sequence"/>
</dbReference>